<sequence length="311" mass="35394">MTQNYLPEFAFTFCSTCNNKFQRLKYKDKLTKKLPKTPTKKMDKESDSTFEIDNSSSPEFFDDEYKDIEEIKLYIIVDKRGKKSSSKALVIKPVEYTNVMEKINAVVQKAFQNENIKLSDYSMSYKAMNARSPSSELEDKCDFDEFIEDYKKVIAANKKMAVMIELEDSTNEKVKKTEKRSKVSDEKDDLSKEEKTRAEVISALNTASVSDLVLTTNLGIQFECYYIGKDKPTEIPITLFHPNESCLKSQTTVLKRGSSIFFSGALTSTEEMTEEIQEREEQEESASILITPATTPATTPPSKKRVGHAKV</sequence>
<gene>
    <name evidence="2" type="ORF">GLOIN_2v1882271</name>
</gene>
<evidence type="ECO:0000256" key="1">
    <source>
        <dbReference type="SAM" id="MobiDB-lite"/>
    </source>
</evidence>
<organism evidence="2 3">
    <name type="scientific">Rhizophagus irregularis (strain DAOM 181602 / DAOM 197198 / MUCL 43194)</name>
    <name type="common">Arbuscular mycorrhizal fungus</name>
    <name type="synonym">Glomus intraradices</name>
    <dbReference type="NCBI Taxonomy" id="747089"/>
    <lineage>
        <taxon>Eukaryota</taxon>
        <taxon>Fungi</taxon>
        <taxon>Fungi incertae sedis</taxon>
        <taxon>Mucoromycota</taxon>
        <taxon>Glomeromycotina</taxon>
        <taxon>Glomeromycetes</taxon>
        <taxon>Glomerales</taxon>
        <taxon>Glomeraceae</taxon>
        <taxon>Rhizophagus</taxon>
    </lineage>
</organism>
<evidence type="ECO:0000313" key="2">
    <source>
        <dbReference type="EMBL" id="POG63280.1"/>
    </source>
</evidence>
<evidence type="ECO:0000313" key="3">
    <source>
        <dbReference type="Proteomes" id="UP000018888"/>
    </source>
</evidence>
<dbReference type="Proteomes" id="UP000018888">
    <property type="component" value="Unassembled WGS sequence"/>
</dbReference>
<reference evidence="2 3" key="2">
    <citation type="journal article" date="2018" name="New Phytol.">
        <title>High intraspecific genome diversity in the model arbuscular mycorrhizal symbiont Rhizophagus irregularis.</title>
        <authorList>
            <person name="Chen E.C.H."/>
            <person name="Morin E."/>
            <person name="Beaudet D."/>
            <person name="Noel J."/>
            <person name="Yildirir G."/>
            <person name="Ndikumana S."/>
            <person name="Charron P."/>
            <person name="St-Onge C."/>
            <person name="Giorgi J."/>
            <person name="Kruger M."/>
            <person name="Marton T."/>
            <person name="Ropars J."/>
            <person name="Grigoriev I.V."/>
            <person name="Hainaut M."/>
            <person name="Henrissat B."/>
            <person name="Roux C."/>
            <person name="Martin F."/>
            <person name="Corradi N."/>
        </authorList>
    </citation>
    <scope>NUCLEOTIDE SEQUENCE [LARGE SCALE GENOMIC DNA]</scope>
    <source>
        <strain evidence="2 3">DAOM 197198</strain>
    </source>
</reference>
<keyword evidence="3" id="KW-1185">Reference proteome</keyword>
<feature type="compositionally biased region" description="Basic residues" evidence="1">
    <location>
        <begin position="302"/>
        <end position="311"/>
    </location>
</feature>
<feature type="compositionally biased region" description="Low complexity" evidence="1">
    <location>
        <begin position="291"/>
        <end position="301"/>
    </location>
</feature>
<dbReference type="AlphaFoldDB" id="A0A2P4PD21"/>
<protein>
    <submittedName>
        <fullName evidence="2">Uncharacterized protein</fullName>
    </submittedName>
</protein>
<proteinExistence type="predicted"/>
<name>A0A2P4PD21_RHIID</name>
<feature type="region of interest" description="Disordered" evidence="1">
    <location>
        <begin position="275"/>
        <end position="311"/>
    </location>
</feature>
<dbReference type="VEuPathDB" id="FungiDB:RhiirFUN_023398"/>
<reference evidence="2 3" key="1">
    <citation type="journal article" date="2013" name="Proc. Natl. Acad. Sci. U.S.A.">
        <title>Genome of an arbuscular mycorrhizal fungus provides insight into the oldest plant symbiosis.</title>
        <authorList>
            <person name="Tisserant E."/>
            <person name="Malbreil M."/>
            <person name="Kuo A."/>
            <person name="Kohler A."/>
            <person name="Symeonidi A."/>
            <person name="Balestrini R."/>
            <person name="Charron P."/>
            <person name="Duensing N."/>
            <person name="Frei Dit Frey N."/>
            <person name="Gianinazzi-Pearson V."/>
            <person name="Gilbert L.B."/>
            <person name="Handa Y."/>
            <person name="Herr J.R."/>
            <person name="Hijri M."/>
            <person name="Koul R."/>
            <person name="Kawaguchi M."/>
            <person name="Krajinski F."/>
            <person name="Lammers P.J."/>
            <person name="Masclaux F.G."/>
            <person name="Murat C."/>
            <person name="Morin E."/>
            <person name="Ndikumana S."/>
            <person name="Pagni M."/>
            <person name="Petitpierre D."/>
            <person name="Requena N."/>
            <person name="Rosikiewicz P."/>
            <person name="Riley R."/>
            <person name="Saito K."/>
            <person name="San Clemente H."/>
            <person name="Shapiro H."/>
            <person name="van Tuinen D."/>
            <person name="Becard G."/>
            <person name="Bonfante P."/>
            <person name="Paszkowski U."/>
            <person name="Shachar-Hill Y.Y."/>
            <person name="Tuskan G.A."/>
            <person name="Young P.W."/>
            <person name="Sanders I.R."/>
            <person name="Henrissat B."/>
            <person name="Rensing S.A."/>
            <person name="Grigoriev I.V."/>
            <person name="Corradi N."/>
            <person name="Roux C."/>
            <person name="Martin F."/>
        </authorList>
    </citation>
    <scope>NUCLEOTIDE SEQUENCE [LARGE SCALE GENOMIC DNA]</scope>
    <source>
        <strain evidence="2 3">DAOM 197198</strain>
    </source>
</reference>
<feature type="compositionally biased region" description="Acidic residues" evidence="1">
    <location>
        <begin position="275"/>
        <end position="284"/>
    </location>
</feature>
<dbReference type="EMBL" id="AUPC02000272">
    <property type="protein sequence ID" value="POG63280.1"/>
    <property type="molecule type" value="Genomic_DNA"/>
</dbReference>
<comment type="caution">
    <text evidence="2">The sequence shown here is derived from an EMBL/GenBank/DDBJ whole genome shotgun (WGS) entry which is preliminary data.</text>
</comment>
<accession>A0A2P4PD21</accession>